<dbReference type="AlphaFoldDB" id="A0A0L0GXT2"/>
<reference evidence="1 2" key="1">
    <citation type="journal article" date="2015" name="Appl. Environ. Microbiol.">
        <title>The Enterobacterium Trabulsiella odontotermitis Presents Novel Adaptations Related to Its Association with Fungus-Growing Termites.</title>
        <authorList>
            <person name="Sapountzis P."/>
            <person name="Gruntjes T."/>
            <person name="Otani S."/>
            <person name="Estevez J."/>
            <person name="da Costa R.R."/>
            <person name="Plunkett G.3rd."/>
            <person name="Perna N.T."/>
            <person name="Poulsen M."/>
        </authorList>
    </citation>
    <scope>NUCLEOTIDE SEQUENCE [LARGE SCALE GENOMIC DNA]</scope>
    <source>
        <strain evidence="1 2">12</strain>
    </source>
</reference>
<name>A0A0L0GXT2_9ENTR</name>
<dbReference type="Proteomes" id="UP000037393">
    <property type="component" value="Unassembled WGS sequence"/>
</dbReference>
<sequence length="123" mass="13362">MNLHKLVRGAVTTVNPDIAAVIRRSDGTTAGPGRTLVPKYLPDEPVTIQLQPLSGSELRHAEGLNIQGLLKSVHISGSSFSVLRGRKLGGDLLIIDGETWLVIQALELWPDWCRLLVCMQVTA</sequence>
<dbReference type="RefSeq" id="WP_049856720.1">
    <property type="nucleotide sequence ID" value="NZ_JNGI01000035.1"/>
</dbReference>
<accession>A0A0L0GXT2</accession>
<evidence type="ECO:0000313" key="1">
    <source>
        <dbReference type="EMBL" id="KNC94025.1"/>
    </source>
</evidence>
<organism evidence="1 2">
    <name type="scientific">Trabulsiella odontotermitis</name>
    <dbReference type="NCBI Taxonomy" id="379893"/>
    <lineage>
        <taxon>Bacteria</taxon>
        <taxon>Pseudomonadati</taxon>
        <taxon>Pseudomonadota</taxon>
        <taxon>Gammaproteobacteria</taxon>
        <taxon>Enterobacterales</taxon>
        <taxon>Enterobacteriaceae</taxon>
        <taxon>Trabulsiella</taxon>
    </lineage>
</organism>
<gene>
    <name evidence="1" type="ORF">GM31_16845</name>
</gene>
<protein>
    <submittedName>
        <fullName evidence="1">Uncharacterized protein</fullName>
    </submittedName>
</protein>
<comment type="caution">
    <text evidence="1">The sequence shown here is derived from an EMBL/GenBank/DDBJ whole genome shotgun (WGS) entry which is preliminary data.</text>
</comment>
<evidence type="ECO:0000313" key="2">
    <source>
        <dbReference type="Proteomes" id="UP000037393"/>
    </source>
</evidence>
<keyword evidence="2" id="KW-1185">Reference proteome</keyword>
<dbReference type="PATRIC" id="fig|379893.4.peg.3421"/>
<dbReference type="OrthoDB" id="9016990at2"/>
<dbReference type="EMBL" id="JNGI01000035">
    <property type="protein sequence ID" value="KNC94025.1"/>
    <property type="molecule type" value="Genomic_DNA"/>
</dbReference>
<proteinExistence type="predicted"/>